<dbReference type="PANTHER" id="PTHR32089">
    <property type="entry name" value="METHYL-ACCEPTING CHEMOTAXIS PROTEIN MCPB"/>
    <property type="match status" value="1"/>
</dbReference>
<keyword evidence="4" id="KW-0472">Membrane</keyword>
<dbReference type="GO" id="GO:0007165">
    <property type="term" value="P:signal transduction"/>
    <property type="evidence" value="ECO:0007669"/>
    <property type="project" value="UniProtKB-KW"/>
</dbReference>
<dbReference type="InterPro" id="IPR004089">
    <property type="entry name" value="MCPsignal_dom"/>
</dbReference>
<evidence type="ECO:0000256" key="2">
    <source>
        <dbReference type="ARBA" id="ARBA00029447"/>
    </source>
</evidence>
<sequence>MMMGLAWKIRAALLLMVLLTVAAGWLGHSVLGGGMSGWLPATGLALLAAVAMSVIVERSLLRRLQGLRAVITGTYADGDLTRRAAAVGGDELALVAADYNRLMESFAIIVGKLLFNSIEVGTASQQLIGDARRVAAGSNEQRDAALATADEMASLTLQLNEVSEKASETAGIAERSNSLSRDGMSIARMASAEMEQIAASVSQSAAVVGALGERSRAISGIVQTIREIADQTNLLALNAAIEAARAGEHGRGFAVVADEVRKLAERTSQATGEISQMITAIQGETQSAIASIEAGSGQARKGAELARQAAQALDGINSGARQTLDKVEAIAAAVALQTRTGASIAEHVRNIRQMAEANSEVSGQTLLAVDHVECLAENLKEVGNVFRLGAAGEHAVGVHTRMPGIVTEAARSIGKLLDGAVDAGRIGLDDLFDERYQPLPNTRPQKYRTRFDEFTDQAVAPLQEQVLAQHQCLVYAICIDRNGYVPTHNRAFAQPLTGDEKIDFVRNRSKRIFDDPVGKRCGVHEHSFLLQTYRRDTGELMHDISAPIHVKGRHWGGFRIGYRTEV</sequence>
<evidence type="ECO:0000313" key="7">
    <source>
        <dbReference type="EMBL" id="EXI68166.1"/>
    </source>
</evidence>
<keyword evidence="8" id="KW-1185">Reference proteome</keyword>
<dbReference type="EMBL" id="JFAX01000006">
    <property type="protein sequence ID" value="EXI68166.1"/>
    <property type="molecule type" value="Genomic_DNA"/>
</dbReference>
<feature type="domain" description="HAMP" evidence="6">
    <location>
        <begin position="58"/>
        <end position="111"/>
    </location>
</feature>
<evidence type="ECO:0000256" key="1">
    <source>
        <dbReference type="ARBA" id="ARBA00023224"/>
    </source>
</evidence>
<name>A0A011N000_9PROT</name>
<dbReference type="PROSITE" id="PS50885">
    <property type="entry name" value="HAMP"/>
    <property type="match status" value="1"/>
</dbReference>
<evidence type="ECO:0000259" key="5">
    <source>
        <dbReference type="PROSITE" id="PS50111"/>
    </source>
</evidence>
<dbReference type="Pfam" id="PF00015">
    <property type="entry name" value="MCPsignal"/>
    <property type="match status" value="1"/>
</dbReference>
<proteinExistence type="inferred from homology"/>
<dbReference type="GO" id="GO:0016020">
    <property type="term" value="C:membrane"/>
    <property type="evidence" value="ECO:0007669"/>
    <property type="project" value="InterPro"/>
</dbReference>
<keyword evidence="1 3" id="KW-0807">Transducer</keyword>
<dbReference type="Gene3D" id="1.10.287.950">
    <property type="entry name" value="Methyl-accepting chemotaxis protein"/>
    <property type="match status" value="1"/>
</dbReference>
<dbReference type="PROSITE" id="PS50111">
    <property type="entry name" value="CHEMOTAXIS_TRANSDUC_2"/>
    <property type="match status" value="1"/>
</dbReference>
<evidence type="ECO:0000313" key="8">
    <source>
        <dbReference type="Proteomes" id="UP000020218"/>
    </source>
</evidence>
<protein>
    <submittedName>
        <fullName evidence="7">Chemotaxis regulator BdlA</fullName>
    </submittedName>
</protein>
<accession>A0A011N000</accession>
<dbReference type="InterPro" id="IPR003660">
    <property type="entry name" value="HAMP_dom"/>
</dbReference>
<comment type="caution">
    <text evidence="7">The sequence shown here is derived from an EMBL/GenBank/DDBJ whole genome shotgun (WGS) entry which is preliminary data.</text>
</comment>
<evidence type="ECO:0000259" key="6">
    <source>
        <dbReference type="PROSITE" id="PS50885"/>
    </source>
</evidence>
<feature type="domain" description="Methyl-accepting transducer" evidence="5">
    <location>
        <begin position="116"/>
        <end position="352"/>
    </location>
</feature>
<gene>
    <name evidence="7" type="primary">bdlA_1</name>
    <name evidence="7" type="ORF">AW08_01384</name>
</gene>
<dbReference type="Proteomes" id="UP000020218">
    <property type="component" value="Unassembled WGS sequence"/>
</dbReference>
<reference evidence="7" key="1">
    <citation type="submission" date="2014-02" db="EMBL/GenBank/DDBJ databases">
        <title>Expanding our view of genomic diversity in Candidatus Accumulibacter clades.</title>
        <authorList>
            <person name="Skennerton C.T."/>
            <person name="Barr J.J."/>
            <person name="Slater F.R."/>
            <person name="Bond P.L."/>
            <person name="Tyson G.W."/>
        </authorList>
    </citation>
    <scope>NUCLEOTIDE SEQUENCE [LARGE SCALE GENOMIC DNA]</scope>
</reference>
<evidence type="ECO:0000256" key="4">
    <source>
        <dbReference type="SAM" id="Phobius"/>
    </source>
</evidence>
<dbReference type="CDD" id="cd11386">
    <property type="entry name" value="MCP_signal"/>
    <property type="match status" value="1"/>
</dbReference>
<dbReference type="SMART" id="SM00283">
    <property type="entry name" value="MA"/>
    <property type="match status" value="1"/>
</dbReference>
<keyword evidence="4" id="KW-1133">Transmembrane helix</keyword>
<dbReference type="SUPFAM" id="SSF58104">
    <property type="entry name" value="Methyl-accepting chemotaxis protein (MCP) signaling domain"/>
    <property type="match status" value="1"/>
</dbReference>
<organism evidence="7 8">
    <name type="scientific">Candidatus Accumulibacter adjunctus</name>
    <dbReference type="NCBI Taxonomy" id="1454001"/>
    <lineage>
        <taxon>Bacteria</taxon>
        <taxon>Pseudomonadati</taxon>
        <taxon>Pseudomonadota</taxon>
        <taxon>Betaproteobacteria</taxon>
        <taxon>Candidatus Accumulibacter</taxon>
    </lineage>
</organism>
<dbReference type="PANTHER" id="PTHR32089:SF112">
    <property type="entry name" value="LYSOZYME-LIKE PROTEIN-RELATED"/>
    <property type="match status" value="1"/>
</dbReference>
<dbReference type="STRING" id="1454001.AW08_01384"/>
<feature type="transmembrane region" description="Helical" evidence="4">
    <location>
        <begin position="39"/>
        <end position="56"/>
    </location>
</feature>
<dbReference type="AlphaFoldDB" id="A0A011N000"/>
<evidence type="ECO:0000256" key="3">
    <source>
        <dbReference type="PROSITE-ProRule" id="PRU00284"/>
    </source>
</evidence>
<comment type="similarity">
    <text evidence="2">Belongs to the methyl-accepting chemotaxis (MCP) protein family.</text>
</comment>
<keyword evidence="4" id="KW-0812">Transmembrane</keyword>
<dbReference type="PATRIC" id="fig|1454001.3.peg.1434"/>